<accession>A0ABP6MK52</accession>
<feature type="region of interest" description="Disordered" evidence="1">
    <location>
        <begin position="1"/>
        <end position="28"/>
    </location>
</feature>
<protein>
    <submittedName>
        <fullName evidence="2">Uncharacterized protein</fullName>
    </submittedName>
</protein>
<dbReference type="Proteomes" id="UP001500893">
    <property type="component" value="Unassembled WGS sequence"/>
</dbReference>
<feature type="compositionally biased region" description="Basic and acidic residues" evidence="1">
    <location>
        <begin position="193"/>
        <end position="208"/>
    </location>
</feature>
<evidence type="ECO:0000313" key="2">
    <source>
        <dbReference type="EMBL" id="GAA3117314.1"/>
    </source>
</evidence>
<name>A0ABP6MK52_9ACTN</name>
<feature type="region of interest" description="Disordered" evidence="1">
    <location>
        <begin position="176"/>
        <end position="208"/>
    </location>
</feature>
<organism evidence="2 3">
    <name type="scientific">Streptomyces rameus</name>
    <dbReference type="NCBI Taxonomy" id="68261"/>
    <lineage>
        <taxon>Bacteria</taxon>
        <taxon>Bacillati</taxon>
        <taxon>Actinomycetota</taxon>
        <taxon>Actinomycetes</taxon>
        <taxon>Kitasatosporales</taxon>
        <taxon>Streptomycetaceae</taxon>
        <taxon>Streptomyces</taxon>
    </lineage>
</organism>
<evidence type="ECO:0000256" key="1">
    <source>
        <dbReference type="SAM" id="MobiDB-lite"/>
    </source>
</evidence>
<proteinExistence type="predicted"/>
<sequence length="208" mass="22832">MSHFSFVSLGPGDDRQHLPEHRQAEPGQWPKLEAALAAVNRDLMATLPGQGPLILMAAPSWQPSPPSGSDKEQVYVAMPDGRWHGNPVNACDLEEGDPPEPDDMATVLTLVADAAQATVTELLWQVWPICWEHRIGMHPRPAGTADDWYQGETQAGGPPVWWCRGGRDGHCHDVSPVGDLAATLPGKQRRALRRSERERDHRQSPQAG</sequence>
<keyword evidence="3" id="KW-1185">Reference proteome</keyword>
<comment type="caution">
    <text evidence="2">The sequence shown here is derived from an EMBL/GenBank/DDBJ whole genome shotgun (WGS) entry which is preliminary data.</text>
</comment>
<gene>
    <name evidence="2" type="ORF">GCM10010521_01290</name>
</gene>
<feature type="compositionally biased region" description="Basic and acidic residues" evidence="1">
    <location>
        <begin position="12"/>
        <end position="24"/>
    </location>
</feature>
<dbReference type="EMBL" id="BAAAVM010000001">
    <property type="protein sequence ID" value="GAA3117314.1"/>
    <property type="molecule type" value="Genomic_DNA"/>
</dbReference>
<evidence type="ECO:0000313" key="3">
    <source>
        <dbReference type="Proteomes" id="UP001500893"/>
    </source>
</evidence>
<dbReference type="RefSeq" id="WP_345046344.1">
    <property type="nucleotide sequence ID" value="NZ_BAAAVM010000001.1"/>
</dbReference>
<reference evidence="3" key="1">
    <citation type="journal article" date="2019" name="Int. J. Syst. Evol. Microbiol.">
        <title>The Global Catalogue of Microorganisms (GCM) 10K type strain sequencing project: providing services to taxonomists for standard genome sequencing and annotation.</title>
        <authorList>
            <consortium name="The Broad Institute Genomics Platform"/>
            <consortium name="The Broad Institute Genome Sequencing Center for Infectious Disease"/>
            <person name="Wu L."/>
            <person name="Ma J."/>
        </authorList>
    </citation>
    <scope>NUCLEOTIDE SEQUENCE [LARGE SCALE GENOMIC DNA]</scope>
    <source>
        <strain evidence="3">JCM 11574</strain>
    </source>
</reference>